<name>A0ABR2BQT9_9ROSI</name>
<sequence>MTLITAGAATSLRGVAALRARLQKVTTFALGEGKDEGSNELHIATALNFFATVGELFNHTRKGDLHWKQVSFYINSNRQVVIKLKSKHKAGTYTEKKKCPILGVHNDIPAWPKREREDNSEHIAYFGIETGDRIIEFESNGDKQMWHSIFLRETNLMHGKLGFSFLQSNHV</sequence>
<evidence type="ECO:0000313" key="2">
    <source>
        <dbReference type="EMBL" id="KAK8509274.1"/>
    </source>
</evidence>
<proteinExistence type="predicted"/>
<dbReference type="Proteomes" id="UP001472677">
    <property type="component" value="Unassembled WGS sequence"/>
</dbReference>
<dbReference type="EMBL" id="JBBPBM010000093">
    <property type="protein sequence ID" value="KAK8509274.1"/>
    <property type="molecule type" value="Genomic_DNA"/>
</dbReference>
<organism evidence="2 3">
    <name type="scientific">Hibiscus sabdariffa</name>
    <name type="common">roselle</name>
    <dbReference type="NCBI Taxonomy" id="183260"/>
    <lineage>
        <taxon>Eukaryota</taxon>
        <taxon>Viridiplantae</taxon>
        <taxon>Streptophyta</taxon>
        <taxon>Embryophyta</taxon>
        <taxon>Tracheophyta</taxon>
        <taxon>Spermatophyta</taxon>
        <taxon>Magnoliopsida</taxon>
        <taxon>eudicotyledons</taxon>
        <taxon>Gunneridae</taxon>
        <taxon>Pentapetalae</taxon>
        <taxon>rosids</taxon>
        <taxon>malvids</taxon>
        <taxon>Malvales</taxon>
        <taxon>Malvaceae</taxon>
        <taxon>Malvoideae</taxon>
        <taxon>Hibiscus</taxon>
    </lineage>
</organism>
<dbReference type="Pfam" id="PF08458">
    <property type="entry name" value="PH_2"/>
    <property type="match status" value="1"/>
</dbReference>
<accession>A0ABR2BQT9</accession>
<evidence type="ECO:0000259" key="1">
    <source>
        <dbReference type="Pfam" id="PF08458"/>
    </source>
</evidence>
<keyword evidence="3" id="KW-1185">Reference proteome</keyword>
<gene>
    <name evidence="2" type="ORF">V6N12_018356</name>
</gene>
<feature type="domain" description="Pleckstrin-like plant" evidence="1">
    <location>
        <begin position="55"/>
        <end position="147"/>
    </location>
</feature>
<dbReference type="PANTHER" id="PTHR31351:SF2">
    <property type="entry name" value="PHOSPHOINOSITIDE BINDING PROTEIN"/>
    <property type="match status" value="1"/>
</dbReference>
<dbReference type="PANTHER" id="PTHR31351">
    <property type="entry name" value="EXPRESSED PROTEIN"/>
    <property type="match status" value="1"/>
</dbReference>
<reference evidence="2 3" key="1">
    <citation type="journal article" date="2024" name="G3 (Bethesda)">
        <title>Genome assembly of Hibiscus sabdariffa L. provides insights into metabolisms of medicinal natural products.</title>
        <authorList>
            <person name="Kim T."/>
        </authorList>
    </citation>
    <scope>NUCLEOTIDE SEQUENCE [LARGE SCALE GENOMIC DNA]</scope>
    <source>
        <strain evidence="2">TK-2024</strain>
        <tissue evidence="2">Old leaves</tissue>
    </source>
</reference>
<comment type="caution">
    <text evidence="2">The sequence shown here is derived from an EMBL/GenBank/DDBJ whole genome shotgun (WGS) entry which is preliminary data.</text>
</comment>
<evidence type="ECO:0000313" key="3">
    <source>
        <dbReference type="Proteomes" id="UP001472677"/>
    </source>
</evidence>
<dbReference type="InterPro" id="IPR040269">
    <property type="entry name" value="VAB"/>
</dbReference>
<dbReference type="InterPro" id="IPR013666">
    <property type="entry name" value="PH_pln"/>
</dbReference>
<protein>
    <recommendedName>
        <fullName evidence="1">Pleckstrin-like plant domain-containing protein</fullName>
    </recommendedName>
</protein>